<accession>A0AAN6SSN3</accession>
<evidence type="ECO:0000313" key="4">
    <source>
        <dbReference type="EMBL" id="KAK4041674.1"/>
    </source>
</evidence>
<keyword evidence="5" id="KW-1185">Reference proteome</keyword>
<dbReference type="Pfam" id="PF23297">
    <property type="entry name" value="ACP_SdgA_C"/>
    <property type="match status" value="1"/>
</dbReference>
<comment type="caution">
    <text evidence="4">The sequence shown here is derived from an EMBL/GenBank/DDBJ whole genome shotgun (WGS) entry which is preliminary data.</text>
</comment>
<dbReference type="PANTHER" id="PTHR43775">
    <property type="entry name" value="FATTY ACID SYNTHASE"/>
    <property type="match status" value="1"/>
</dbReference>
<protein>
    <recommendedName>
        <fullName evidence="3">Carrier domain-containing protein</fullName>
    </recommendedName>
</protein>
<name>A0AAN6SSN3_9PEZI</name>
<evidence type="ECO:0000313" key="5">
    <source>
        <dbReference type="Proteomes" id="UP001303115"/>
    </source>
</evidence>
<evidence type="ECO:0000256" key="1">
    <source>
        <dbReference type="ARBA" id="ARBA00022450"/>
    </source>
</evidence>
<dbReference type="GO" id="GO:0006633">
    <property type="term" value="P:fatty acid biosynthetic process"/>
    <property type="evidence" value="ECO:0007669"/>
    <property type="project" value="TreeGrafter"/>
</dbReference>
<dbReference type="GO" id="GO:0044550">
    <property type="term" value="P:secondary metabolite biosynthetic process"/>
    <property type="evidence" value="ECO:0007669"/>
    <property type="project" value="TreeGrafter"/>
</dbReference>
<dbReference type="SUPFAM" id="SSF47336">
    <property type="entry name" value="ACP-like"/>
    <property type="match status" value="1"/>
</dbReference>
<feature type="domain" description="Carrier" evidence="3">
    <location>
        <begin position="54"/>
        <end position="120"/>
    </location>
</feature>
<dbReference type="AlphaFoldDB" id="A0AAN6SSN3"/>
<dbReference type="InterPro" id="IPR013968">
    <property type="entry name" value="PKS_KR"/>
</dbReference>
<reference evidence="5" key="1">
    <citation type="journal article" date="2023" name="Mol. Phylogenet. Evol.">
        <title>Genome-scale phylogeny and comparative genomics of the fungal order Sordariales.</title>
        <authorList>
            <person name="Hensen N."/>
            <person name="Bonometti L."/>
            <person name="Westerberg I."/>
            <person name="Brannstrom I.O."/>
            <person name="Guillou S."/>
            <person name="Cros-Aarteil S."/>
            <person name="Calhoun S."/>
            <person name="Haridas S."/>
            <person name="Kuo A."/>
            <person name="Mondo S."/>
            <person name="Pangilinan J."/>
            <person name="Riley R."/>
            <person name="LaButti K."/>
            <person name="Andreopoulos B."/>
            <person name="Lipzen A."/>
            <person name="Chen C."/>
            <person name="Yan M."/>
            <person name="Daum C."/>
            <person name="Ng V."/>
            <person name="Clum A."/>
            <person name="Steindorff A."/>
            <person name="Ohm R.A."/>
            <person name="Martin F."/>
            <person name="Silar P."/>
            <person name="Natvig D.O."/>
            <person name="Lalanne C."/>
            <person name="Gautier V."/>
            <person name="Ament-Velasquez S.L."/>
            <person name="Kruys A."/>
            <person name="Hutchinson M.I."/>
            <person name="Powell A.J."/>
            <person name="Barry K."/>
            <person name="Miller A.N."/>
            <person name="Grigoriev I.V."/>
            <person name="Debuchy R."/>
            <person name="Gladieux P."/>
            <person name="Hiltunen Thoren M."/>
            <person name="Johannesson H."/>
        </authorList>
    </citation>
    <scope>NUCLEOTIDE SEQUENCE [LARGE SCALE GENOMIC DNA]</scope>
    <source>
        <strain evidence="5">CBS 284.82</strain>
    </source>
</reference>
<evidence type="ECO:0000259" key="3">
    <source>
        <dbReference type="PROSITE" id="PS50075"/>
    </source>
</evidence>
<dbReference type="InterPro" id="IPR036736">
    <property type="entry name" value="ACP-like_sf"/>
</dbReference>
<dbReference type="Gene3D" id="3.40.50.720">
    <property type="entry name" value="NAD(P)-binding Rossmann-like Domain"/>
    <property type="match status" value="1"/>
</dbReference>
<proteinExistence type="predicted"/>
<organism evidence="4 5">
    <name type="scientific">Parachaetomium inaequale</name>
    <dbReference type="NCBI Taxonomy" id="2588326"/>
    <lineage>
        <taxon>Eukaryota</taxon>
        <taxon>Fungi</taxon>
        <taxon>Dikarya</taxon>
        <taxon>Ascomycota</taxon>
        <taxon>Pezizomycotina</taxon>
        <taxon>Sordariomycetes</taxon>
        <taxon>Sordariomycetidae</taxon>
        <taxon>Sordariales</taxon>
        <taxon>Chaetomiaceae</taxon>
        <taxon>Parachaetomium</taxon>
    </lineage>
</organism>
<keyword evidence="2" id="KW-0597">Phosphoprotein</keyword>
<dbReference type="InterPro" id="IPR009081">
    <property type="entry name" value="PP-bd_ACP"/>
</dbReference>
<dbReference type="EMBL" id="MU854353">
    <property type="protein sequence ID" value="KAK4041674.1"/>
    <property type="molecule type" value="Genomic_DNA"/>
</dbReference>
<dbReference type="Proteomes" id="UP001303115">
    <property type="component" value="Unassembled WGS sequence"/>
</dbReference>
<dbReference type="Pfam" id="PF08659">
    <property type="entry name" value="KR"/>
    <property type="match status" value="1"/>
</dbReference>
<dbReference type="GO" id="GO:0004312">
    <property type="term" value="F:fatty acid synthase activity"/>
    <property type="evidence" value="ECO:0007669"/>
    <property type="project" value="TreeGrafter"/>
</dbReference>
<dbReference type="PANTHER" id="PTHR43775:SF29">
    <property type="entry name" value="ASPERFURANONE POLYKETIDE SYNTHASE AFOG-RELATED"/>
    <property type="match status" value="1"/>
</dbReference>
<dbReference type="InterPro" id="IPR050091">
    <property type="entry name" value="PKS_NRPS_Biosynth_Enz"/>
</dbReference>
<dbReference type="PROSITE" id="PS50075">
    <property type="entry name" value="CARRIER"/>
    <property type="match status" value="1"/>
</dbReference>
<evidence type="ECO:0000256" key="2">
    <source>
        <dbReference type="ARBA" id="ARBA00022553"/>
    </source>
</evidence>
<keyword evidence="1" id="KW-0596">Phosphopantetheine</keyword>
<sequence>MVLRNSIFENMTHAVLHTAFRPTVQASWNLHAQLPADLSFFILLSSLGGARGLAAAQLVEMGLICKLSKVLFIAEQDIDPALPVYSAGVDSLVAVELKYWFLKELHAEVLFNKVGVKRSF</sequence>
<gene>
    <name evidence="4" type="ORF">C8A01DRAFT_34277</name>
</gene>